<dbReference type="EMBL" id="CAJVQB010084268">
    <property type="protein sequence ID" value="CAG8846617.1"/>
    <property type="molecule type" value="Genomic_DNA"/>
</dbReference>
<evidence type="ECO:0000313" key="1">
    <source>
        <dbReference type="EMBL" id="CAG8846617.1"/>
    </source>
</evidence>
<dbReference type="Proteomes" id="UP000789901">
    <property type="component" value="Unassembled WGS sequence"/>
</dbReference>
<comment type="caution">
    <text evidence="1">The sequence shown here is derived from an EMBL/GenBank/DDBJ whole genome shotgun (WGS) entry which is preliminary data.</text>
</comment>
<gene>
    <name evidence="1" type="ORF">GMARGA_LOCUS38251</name>
</gene>
<name>A0ABN7X3R5_GIGMA</name>
<keyword evidence="2" id="KW-1185">Reference proteome</keyword>
<protein>
    <submittedName>
        <fullName evidence="1">667_t:CDS:1</fullName>
    </submittedName>
</protein>
<organism evidence="1 2">
    <name type="scientific">Gigaspora margarita</name>
    <dbReference type="NCBI Taxonomy" id="4874"/>
    <lineage>
        <taxon>Eukaryota</taxon>
        <taxon>Fungi</taxon>
        <taxon>Fungi incertae sedis</taxon>
        <taxon>Mucoromycota</taxon>
        <taxon>Glomeromycotina</taxon>
        <taxon>Glomeromycetes</taxon>
        <taxon>Diversisporales</taxon>
        <taxon>Gigasporaceae</taxon>
        <taxon>Gigaspora</taxon>
    </lineage>
</organism>
<accession>A0ABN7X3R5</accession>
<evidence type="ECO:0000313" key="2">
    <source>
        <dbReference type="Proteomes" id="UP000789901"/>
    </source>
</evidence>
<sequence>MTSTEKTERPKKDDLETKHLHLSGVYQGLTALDLMNNVDTLNKEEVV</sequence>
<feature type="non-terminal residue" evidence="1">
    <location>
        <position position="47"/>
    </location>
</feature>
<reference evidence="1 2" key="1">
    <citation type="submission" date="2021-06" db="EMBL/GenBank/DDBJ databases">
        <authorList>
            <person name="Kallberg Y."/>
            <person name="Tangrot J."/>
            <person name="Rosling A."/>
        </authorList>
    </citation>
    <scope>NUCLEOTIDE SEQUENCE [LARGE SCALE GENOMIC DNA]</scope>
    <source>
        <strain evidence="1 2">120-4 pot B 10/14</strain>
    </source>
</reference>
<proteinExistence type="predicted"/>